<keyword evidence="13" id="KW-0234">DNA repair</keyword>
<dbReference type="InterPro" id="IPR027417">
    <property type="entry name" value="P-loop_NTPase"/>
</dbReference>
<evidence type="ECO:0000256" key="8">
    <source>
        <dbReference type="ARBA" id="ARBA00022806"/>
    </source>
</evidence>
<sequence length="716" mass="79867">MSQTAADNQTSVDSRAHEVLRETFGFQQFRGSQLAIIRSVVGGDNALVLMPTGGGKSLCYQIPALLRPGTAIVISPLIALMRDQVEALTHNGVRAAVLNSSLDAETRRQTLSDLMGGRLDLLYVAPETLLSGFMLERLSEIPLALFAIDEAHCVSQWGHDFRPEYMQLDLLRERFPGVPRIALTATADERTRREIEQQLLPDGGQTWVSSFDRPNIRYQVGVKHNGRQQLLQFIRQRHAGDSGIVYCLSRKRSEATAEWLTEQGIEAIPYHAGLPPEVRRRNQERFIREEGLVVVATVAFGMGIDKPDVRFVAHLDLPKSMEAYYQETGRAGRDGLPASAWMVYGLQDVYQMRQLLAQSQAPLAQQQAERQRLDALLAFCESPECRRQSLLAYFAEQHDGNCGNCDNCLEPPATWDATEPARKALSCVWRTGQRFGALHVIDVLMGQANERVRQWGHDKLSTFGIGGELDKRSWQSLFRQLLARGYLQADAEGHGRLKLSEGCRGLLRGEESITLRRDAVPTRRKASGTAAARHPAGWEALRRCRREQAEAEGVPPYVIFHDATLMEMLRLRPRTLEQMANVSGVGDSKLQRYGQQFLDVLNSLDEPSGEESWQETGALLREGLSPDAVAARRGLAISTVHGHMVQCVESGQLALDEVLALPEGELNRIRDALMESGEPAPRLRPVYEALGEAHEFKTLQLVRADLIRQLDGQHSL</sequence>
<dbReference type="EC" id="5.6.2.4" evidence="16"/>
<dbReference type="Gene3D" id="1.10.10.10">
    <property type="entry name" value="Winged helix-like DNA-binding domain superfamily/Winged helix DNA-binding domain"/>
    <property type="match status" value="1"/>
</dbReference>
<evidence type="ECO:0000259" key="17">
    <source>
        <dbReference type="PROSITE" id="PS50206"/>
    </source>
</evidence>
<dbReference type="CDD" id="cd17920">
    <property type="entry name" value="DEXHc_RecQ"/>
    <property type="match status" value="1"/>
</dbReference>
<dbReference type="InterPro" id="IPR014001">
    <property type="entry name" value="Helicase_ATP-bd"/>
</dbReference>
<gene>
    <name evidence="21" type="primary">recQ</name>
    <name evidence="21" type="ORF">RBH19_02925</name>
</gene>
<dbReference type="InterPro" id="IPR001763">
    <property type="entry name" value="Rhodanese-like_dom"/>
</dbReference>
<evidence type="ECO:0000313" key="22">
    <source>
        <dbReference type="Proteomes" id="UP001239019"/>
    </source>
</evidence>
<dbReference type="Pfam" id="PF14493">
    <property type="entry name" value="HTH_40"/>
    <property type="match status" value="1"/>
</dbReference>
<organism evidence="21 22">
    <name type="scientific">Natronospira bacteriovora</name>
    <dbReference type="NCBI Taxonomy" id="3069753"/>
    <lineage>
        <taxon>Bacteria</taxon>
        <taxon>Pseudomonadati</taxon>
        <taxon>Pseudomonadota</taxon>
        <taxon>Gammaproteobacteria</taxon>
        <taxon>Natronospirales</taxon>
        <taxon>Natronospiraceae</taxon>
        <taxon>Natronospira</taxon>
    </lineage>
</organism>
<dbReference type="EMBL" id="JAVDDT010000002">
    <property type="protein sequence ID" value="MDQ2068827.1"/>
    <property type="molecule type" value="Genomic_DNA"/>
</dbReference>
<comment type="similarity">
    <text evidence="3">Belongs to the helicase family. RecQ subfamily.</text>
</comment>
<proteinExistence type="inferred from homology"/>
<dbReference type="Proteomes" id="UP001239019">
    <property type="component" value="Unassembled WGS sequence"/>
</dbReference>
<evidence type="ECO:0000256" key="15">
    <source>
        <dbReference type="ARBA" id="ARBA00034617"/>
    </source>
</evidence>
<dbReference type="CDD" id="cd18794">
    <property type="entry name" value="SF2_C_RecQ"/>
    <property type="match status" value="1"/>
</dbReference>
<evidence type="ECO:0000256" key="6">
    <source>
        <dbReference type="ARBA" id="ARBA00022763"/>
    </source>
</evidence>
<dbReference type="PROSITE" id="PS51192">
    <property type="entry name" value="HELICASE_ATP_BIND_1"/>
    <property type="match status" value="1"/>
</dbReference>
<dbReference type="SUPFAM" id="SSF47819">
    <property type="entry name" value="HRDC-like"/>
    <property type="match status" value="1"/>
</dbReference>
<dbReference type="PANTHER" id="PTHR13710:SF105">
    <property type="entry name" value="ATP-DEPENDENT DNA HELICASE Q1"/>
    <property type="match status" value="1"/>
</dbReference>
<evidence type="ECO:0000256" key="14">
    <source>
        <dbReference type="ARBA" id="ARBA00023235"/>
    </source>
</evidence>
<dbReference type="InterPro" id="IPR004589">
    <property type="entry name" value="DNA_helicase_ATP-dep_RecQ"/>
</dbReference>
<keyword evidence="4" id="KW-0479">Metal-binding</keyword>
<dbReference type="InterPro" id="IPR010997">
    <property type="entry name" value="HRDC-like_sf"/>
</dbReference>
<comment type="catalytic activity">
    <reaction evidence="15">
        <text>Couples ATP hydrolysis with the unwinding of duplex DNA by translocating in the 3'-5' direction.</text>
        <dbReference type="EC" id="5.6.2.4"/>
    </reaction>
</comment>
<dbReference type="Pfam" id="PF00570">
    <property type="entry name" value="HRDC"/>
    <property type="match status" value="1"/>
</dbReference>
<dbReference type="GO" id="GO:0003678">
    <property type="term" value="F:DNA helicase activity"/>
    <property type="evidence" value="ECO:0007669"/>
    <property type="project" value="UniProtKB-EC"/>
</dbReference>
<keyword evidence="7 21" id="KW-0378">Hydrolase</keyword>
<evidence type="ECO:0000256" key="16">
    <source>
        <dbReference type="NCBIfam" id="TIGR01389"/>
    </source>
</evidence>
<dbReference type="InterPro" id="IPR006293">
    <property type="entry name" value="DNA_helicase_ATP-dep_RecQ_bac"/>
</dbReference>
<keyword evidence="11" id="KW-0238">DNA-binding</keyword>
<protein>
    <recommendedName>
        <fullName evidence="16">DNA helicase RecQ</fullName>
        <ecNumber evidence="16">5.6.2.4</ecNumber>
    </recommendedName>
</protein>
<keyword evidence="14" id="KW-0413">Isomerase</keyword>
<evidence type="ECO:0000256" key="11">
    <source>
        <dbReference type="ARBA" id="ARBA00023125"/>
    </source>
</evidence>
<keyword evidence="22" id="KW-1185">Reference proteome</keyword>
<dbReference type="NCBIfam" id="TIGR00614">
    <property type="entry name" value="recQ_fam"/>
    <property type="match status" value="1"/>
</dbReference>
<dbReference type="PROSITE" id="PS50967">
    <property type="entry name" value="HRDC"/>
    <property type="match status" value="1"/>
</dbReference>
<keyword evidence="8 21" id="KW-0347">Helicase</keyword>
<dbReference type="Pfam" id="PF09382">
    <property type="entry name" value="RQC"/>
    <property type="match status" value="1"/>
</dbReference>
<evidence type="ECO:0000259" key="18">
    <source>
        <dbReference type="PROSITE" id="PS50967"/>
    </source>
</evidence>
<dbReference type="Gene3D" id="3.40.50.300">
    <property type="entry name" value="P-loop containing nucleotide triphosphate hydrolases"/>
    <property type="match status" value="2"/>
</dbReference>
<evidence type="ECO:0000256" key="2">
    <source>
        <dbReference type="ARBA" id="ARBA00001947"/>
    </source>
</evidence>
<dbReference type="InterPro" id="IPR032284">
    <property type="entry name" value="RecQ_Zn-bd"/>
</dbReference>
<evidence type="ECO:0000256" key="12">
    <source>
        <dbReference type="ARBA" id="ARBA00023172"/>
    </source>
</evidence>
<dbReference type="InterPro" id="IPR001650">
    <property type="entry name" value="Helicase_C-like"/>
</dbReference>
<evidence type="ECO:0000256" key="13">
    <source>
        <dbReference type="ARBA" id="ARBA00023204"/>
    </source>
</evidence>
<evidence type="ECO:0000259" key="19">
    <source>
        <dbReference type="PROSITE" id="PS51192"/>
    </source>
</evidence>
<evidence type="ECO:0000256" key="9">
    <source>
        <dbReference type="ARBA" id="ARBA00022833"/>
    </source>
</evidence>
<dbReference type="Gene3D" id="1.10.150.80">
    <property type="entry name" value="HRDC domain"/>
    <property type="match status" value="1"/>
</dbReference>
<evidence type="ECO:0000259" key="20">
    <source>
        <dbReference type="PROSITE" id="PS51194"/>
    </source>
</evidence>
<dbReference type="SMART" id="SM00341">
    <property type="entry name" value="HRDC"/>
    <property type="match status" value="1"/>
</dbReference>
<evidence type="ECO:0000256" key="10">
    <source>
        <dbReference type="ARBA" id="ARBA00022840"/>
    </source>
</evidence>
<dbReference type="RefSeq" id="WP_306727326.1">
    <property type="nucleotide sequence ID" value="NZ_JAVDDT010000002.1"/>
</dbReference>
<dbReference type="InterPro" id="IPR029491">
    <property type="entry name" value="Helicase_HTH"/>
</dbReference>
<dbReference type="SMART" id="SM00490">
    <property type="entry name" value="HELICc"/>
    <property type="match status" value="1"/>
</dbReference>
<feature type="domain" description="Helicase C-terminal" evidence="20">
    <location>
        <begin position="226"/>
        <end position="376"/>
    </location>
</feature>
<comment type="cofactor">
    <cofactor evidence="2">
        <name>Zn(2+)</name>
        <dbReference type="ChEBI" id="CHEBI:29105"/>
    </cofactor>
</comment>
<dbReference type="InterPro" id="IPR018982">
    <property type="entry name" value="RQC_domain"/>
</dbReference>
<dbReference type="SUPFAM" id="SSF52540">
    <property type="entry name" value="P-loop containing nucleoside triphosphate hydrolases"/>
    <property type="match status" value="2"/>
</dbReference>
<keyword evidence="12" id="KW-0233">DNA recombination</keyword>
<name>A0ABU0W488_9GAMM</name>
<keyword evidence="10" id="KW-0067">ATP-binding</keyword>
<evidence type="ECO:0000256" key="4">
    <source>
        <dbReference type="ARBA" id="ARBA00022723"/>
    </source>
</evidence>
<reference evidence="21 22" key="1">
    <citation type="submission" date="2023-08" db="EMBL/GenBank/DDBJ databases">
        <title>Whole-genome sequencing of halo(alkali)philic microorganisms from hypersaline lakes.</title>
        <authorList>
            <person name="Sorokin D.Y."/>
            <person name="Abbas B."/>
            <person name="Merkel A.Y."/>
        </authorList>
    </citation>
    <scope>NUCLEOTIDE SEQUENCE [LARGE SCALE GENOMIC DNA]</scope>
    <source>
        <strain evidence="21 22">AB-CW4</strain>
    </source>
</reference>
<feature type="domain" description="HRDC" evidence="18">
    <location>
        <begin position="531"/>
        <end position="611"/>
    </location>
</feature>
<keyword evidence="5" id="KW-0547">Nucleotide-binding</keyword>
<evidence type="ECO:0000256" key="7">
    <source>
        <dbReference type="ARBA" id="ARBA00022801"/>
    </source>
</evidence>
<dbReference type="PROSITE" id="PS50206">
    <property type="entry name" value="RHODANESE_3"/>
    <property type="match status" value="1"/>
</dbReference>
<dbReference type="SMART" id="SM00956">
    <property type="entry name" value="RQC"/>
    <property type="match status" value="1"/>
</dbReference>
<dbReference type="NCBIfam" id="TIGR01389">
    <property type="entry name" value="recQ"/>
    <property type="match status" value="1"/>
</dbReference>
<dbReference type="InterPro" id="IPR044876">
    <property type="entry name" value="HRDC_dom_sf"/>
</dbReference>
<dbReference type="Pfam" id="PF00270">
    <property type="entry name" value="DEAD"/>
    <property type="match status" value="1"/>
</dbReference>
<evidence type="ECO:0000256" key="5">
    <source>
        <dbReference type="ARBA" id="ARBA00022741"/>
    </source>
</evidence>
<dbReference type="PANTHER" id="PTHR13710">
    <property type="entry name" value="DNA HELICASE RECQ FAMILY MEMBER"/>
    <property type="match status" value="1"/>
</dbReference>
<keyword evidence="9" id="KW-0862">Zinc</keyword>
<dbReference type="Pfam" id="PF00271">
    <property type="entry name" value="Helicase_C"/>
    <property type="match status" value="1"/>
</dbReference>
<dbReference type="SMART" id="SM00487">
    <property type="entry name" value="DEXDc"/>
    <property type="match status" value="1"/>
</dbReference>
<dbReference type="InterPro" id="IPR011545">
    <property type="entry name" value="DEAD/DEAH_box_helicase_dom"/>
</dbReference>
<comment type="cofactor">
    <cofactor evidence="1">
        <name>Mg(2+)</name>
        <dbReference type="ChEBI" id="CHEBI:18420"/>
    </cofactor>
</comment>
<dbReference type="Pfam" id="PF16124">
    <property type="entry name" value="RecQ_Zn_bind"/>
    <property type="match status" value="1"/>
</dbReference>
<feature type="domain" description="Rhodanese" evidence="17">
    <location>
        <begin position="244"/>
        <end position="278"/>
    </location>
</feature>
<dbReference type="InterPro" id="IPR036388">
    <property type="entry name" value="WH-like_DNA-bd_sf"/>
</dbReference>
<accession>A0ABU0W488</accession>
<feature type="domain" description="Helicase ATP-binding" evidence="19">
    <location>
        <begin position="37"/>
        <end position="205"/>
    </location>
</feature>
<keyword evidence="6" id="KW-0227">DNA damage</keyword>
<evidence type="ECO:0000256" key="1">
    <source>
        <dbReference type="ARBA" id="ARBA00001946"/>
    </source>
</evidence>
<comment type="caution">
    <text evidence="21">The sequence shown here is derived from an EMBL/GenBank/DDBJ whole genome shotgun (WGS) entry which is preliminary data.</text>
</comment>
<dbReference type="PROSITE" id="PS51194">
    <property type="entry name" value="HELICASE_CTER"/>
    <property type="match status" value="1"/>
</dbReference>
<dbReference type="InterPro" id="IPR002121">
    <property type="entry name" value="HRDC_dom"/>
</dbReference>
<evidence type="ECO:0000256" key="3">
    <source>
        <dbReference type="ARBA" id="ARBA00005446"/>
    </source>
</evidence>
<dbReference type="GO" id="GO:0016787">
    <property type="term" value="F:hydrolase activity"/>
    <property type="evidence" value="ECO:0007669"/>
    <property type="project" value="UniProtKB-KW"/>
</dbReference>
<evidence type="ECO:0000313" key="21">
    <source>
        <dbReference type="EMBL" id="MDQ2068827.1"/>
    </source>
</evidence>